<name>A0AAV4J2Z9_9GAST</name>
<evidence type="ECO:0000256" key="1">
    <source>
        <dbReference type="SAM" id="MobiDB-lite"/>
    </source>
</evidence>
<gene>
    <name evidence="2" type="ORF">ElyMa_004954100</name>
</gene>
<feature type="compositionally biased region" description="Pro residues" evidence="1">
    <location>
        <begin position="16"/>
        <end position="45"/>
    </location>
</feature>
<organism evidence="2 3">
    <name type="scientific">Elysia marginata</name>
    <dbReference type="NCBI Taxonomy" id="1093978"/>
    <lineage>
        <taxon>Eukaryota</taxon>
        <taxon>Metazoa</taxon>
        <taxon>Spiralia</taxon>
        <taxon>Lophotrochozoa</taxon>
        <taxon>Mollusca</taxon>
        <taxon>Gastropoda</taxon>
        <taxon>Heterobranchia</taxon>
        <taxon>Euthyneura</taxon>
        <taxon>Panpulmonata</taxon>
        <taxon>Sacoglossa</taxon>
        <taxon>Placobranchoidea</taxon>
        <taxon>Plakobranchidae</taxon>
        <taxon>Elysia</taxon>
    </lineage>
</organism>
<reference evidence="2 3" key="1">
    <citation type="journal article" date="2021" name="Elife">
        <title>Chloroplast acquisition without the gene transfer in kleptoplastic sea slugs, Plakobranchus ocellatus.</title>
        <authorList>
            <person name="Maeda T."/>
            <person name="Takahashi S."/>
            <person name="Yoshida T."/>
            <person name="Shimamura S."/>
            <person name="Takaki Y."/>
            <person name="Nagai Y."/>
            <person name="Toyoda A."/>
            <person name="Suzuki Y."/>
            <person name="Arimoto A."/>
            <person name="Ishii H."/>
            <person name="Satoh N."/>
            <person name="Nishiyama T."/>
            <person name="Hasebe M."/>
            <person name="Maruyama T."/>
            <person name="Minagawa J."/>
            <person name="Obokata J."/>
            <person name="Shigenobu S."/>
        </authorList>
    </citation>
    <scope>NUCLEOTIDE SEQUENCE [LARGE SCALE GENOMIC DNA]</scope>
</reference>
<comment type="caution">
    <text evidence="2">The sequence shown here is derived from an EMBL/GenBank/DDBJ whole genome shotgun (WGS) entry which is preliminary data.</text>
</comment>
<protein>
    <submittedName>
        <fullName evidence="2">Uncharacterized protein</fullName>
    </submittedName>
</protein>
<feature type="region of interest" description="Disordered" evidence="1">
    <location>
        <begin position="11"/>
        <end position="48"/>
    </location>
</feature>
<accession>A0AAV4J2Z9</accession>
<dbReference type="EMBL" id="BMAT01009921">
    <property type="protein sequence ID" value="GFS16318.1"/>
    <property type="molecule type" value="Genomic_DNA"/>
</dbReference>
<evidence type="ECO:0000313" key="2">
    <source>
        <dbReference type="EMBL" id="GFS16318.1"/>
    </source>
</evidence>
<sequence>MVNSIQLCTLSHAPLTSPPPPFLFSVPPPSSPPPSSSAAILPPPSSSLSSLLPGPSLFHRFLPSSQHAPKLPRPPLSQHTPLPFSAFLSPHFERSLLLLRCIAVQCEGSS</sequence>
<proteinExistence type="predicted"/>
<dbReference type="Proteomes" id="UP000762676">
    <property type="component" value="Unassembled WGS sequence"/>
</dbReference>
<evidence type="ECO:0000313" key="3">
    <source>
        <dbReference type="Proteomes" id="UP000762676"/>
    </source>
</evidence>
<dbReference type="AlphaFoldDB" id="A0AAV4J2Z9"/>
<keyword evidence="3" id="KW-1185">Reference proteome</keyword>